<dbReference type="Gene3D" id="2.30.22.10">
    <property type="entry name" value="Head domain of nucleotide exchange factor GrpE"/>
    <property type="match status" value="1"/>
</dbReference>
<comment type="caution">
    <text evidence="8">The sequence shown here is derived from an EMBL/GenBank/DDBJ whole genome shotgun (WGS) entry which is preliminary data.</text>
</comment>
<dbReference type="GO" id="GO:0051087">
    <property type="term" value="F:protein-folding chaperone binding"/>
    <property type="evidence" value="ECO:0007669"/>
    <property type="project" value="InterPro"/>
</dbReference>
<dbReference type="GO" id="GO:0051082">
    <property type="term" value="F:unfolded protein binding"/>
    <property type="evidence" value="ECO:0007669"/>
    <property type="project" value="TreeGrafter"/>
</dbReference>
<dbReference type="CDD" id="cd00446">
    <property type="entry name" value="GrpE"/>
    <property type="match status" value="1"/>
</dbReference>
<dbReference type="HAMAP" id="MF_01151">
    <property type="entry name" value="GrpE"/>
    <property type="match status" value="1"/>
</dbReference>
<comment type="subunit">
    <text evidence="3">Homodimer.</text>
</comment>
<dbReference type="GO" id="GO:0000774">
    <property type="term" value="F:adenyl-nucleotide exchange factor activity"/>
    <property type="evidence" value="ECO:0007669"/>
    <property type="project" value="InterPro"/>
</dbReference>
<evidence type="ECO:0000256" key="1">
    <source>
        <dbReference type="ARBA" id="ARBA00009054"/>
    </source>
</evidence>
<name>A0A2A9DNZ2_9CORY</name>
<feature type="coiled-coil region" evidence="6">
    <location>
        <begin position="53"/>
        <end position="80"/>
    </location>
</feature>
<comment type="similarity">
    <text evidence="1 3 5">Belongs to the GrpE family.</text>
</comment>
<dbReference type="GO" id="GO:0005737">
    <property type="term" value="C:cytoplasm"/>
    <property type="evidence" value="ECO:0007669"/>
    <property type="project" value="UniProtKB-SubCell"/>
</dbReference>
<evidence type="ECO:0000256" key="3">
    <source>
        <dbReference type="HAMAP-Rule" id="MF_01151"/>
    </source>
</evidence>
<evidence type="ECO:0000256" key="2">
    <source>
        <dbReference type="ARBA" id="ARBA00023186"/>
    </source>
</evidence>
<evidence type="ECO:0000256" key="6">
    <source>
        <dbReference type="SAM" id="Coils"/>
    </source>
</evidence>
<evidence type="ECO:0000313" key="9">
    <source>
        <dbReference type="Proteomes" id="UP000221653"/>
    </source>
</evidence>
<reference evidence="8 9" key="1">
    <citation type="submission" date="2017-10" db="EMBL/GenBank/DDBJ databases">
        <title>Sequencing the genomes of 1000 actinobacteria strains.</title>
        <authorList>
            <person name="Klenk H.-P."/>
        </authorList>
    </citation>
    <scope>NUCLEOTIDE SEQUENCE [LARGE SCALE GENOMIC DNA]</scope>
    <source>
        <strain evidence="8 9">DSM 20688</strain>
    </source>
</reference>
<dbReference type="SUPFAM" id="SSF58014">
    <property type="entry name" value="Coiled-coil domain of nucleotide exchange factor GrpE"/>
    <property type="match status" value="1"/>
</dbReference>
<dbReference type="InterPro" id="IPR013805">
    <property type="entry name" value="GrpE_CC"/>
</dbReference>
<evidence type="ECO:0000256" key="4">
    <source>
        <dbReference type="RuleBase" id="RU000639"/>
    </source>
</evidence>
<dbReference type="PROSITE" id="PS01071">
    <property type="entry name" value="GRPE"/>
    <property type="match status" value="1"/>
</dbReference>
<evidence type="ECO:0000256" key="7">
    <source>
        <dbReference type="SAM" id="MobiDB-lite"/>
    </source>
</evidence>
<gene>
    <name evidence="3" type="primary">grpE</name>
    <name evidence="8" type="ORF">ATK06_0975</name>
</gene>
<feature type="region of interest" description="Disordered" evidence="7">
    <location>
        <begin position="1"/>
        <end position="38"/>
    </location>
</feature>
<keyword evidence="3 4" id="KW-0346">Stress response</keyword>
<dbReference type="Proteomes" id="UP000221653">
    <property type="component" value="Unassembled WGS sequence"/>
</dbReference>
<dbReference type="AlphaFoldDB" id="A0A2A9DNZ2"/>
<dbReference type="PANTHER" id="PTHR21237">
    <property type="entry name" value="GRPE PROTEIN"/>
    <property type="match status" value="1"/>
</dbReference>
<comment type="function">
    <text evidence="3 4">Participates actively in the response to hyperosmotic and heat shock by preventing the aggregation of stress-denatured proteins, in association with DnaK and GrpE. It is the nucleotide exchange factor for DnaK and may function as a thermosensor. Unfolded proteins bind initially to DnaJ; upon interaction with the DnaJ-bound protein, DnaK hydrolyzes its bound ATP, resulting in the formation of a stable complex. GrpE releases ADP from DnaK; ATP binding to DnaK triggers the release of the substrate protein, thus completing the reaction cycle. Several rounds of ATP-dependent interactions between DnaJ, DnaK and GrpE are required for fully efficient folding.</text>
</comment>
<feature type="compositionally biased region" description="Acidic residues" evidence="7">
    <location>
        <begin position="29"/>
        <end position="38"/>
    </location>
</feature>
<sequence>MTTPHEMPDDPGAPEVTDEEATAAPGPELEPEEEAVVEGNELDPDAVPVTDPVAEAEAALAERTEDLQRLTAEYTNYRRRTDRERTAAIEGAKAAVVAELLPILDDLELAAQHGDLEGPFKAYAEKLQSTVAGLGVTGFGEPGEEFNHDIHEAVQDISTGDDKAIGTVLRRGYRIGDRVIRTAMVVIDDAPAEDAADGDNA</sequence>
<dbReference type="GO" id="GO:0006457">
    <property type="term" value="P:protein folding"/>
    <property type="evidence" value="ECO:0007669"/>
    <property type="project" value="InterPro"/>
</dbReference>
<evidence type="ECO:0000256" key="5">
    <source>
        <dbReference type="RuleBase" id="RU004478"/>
    </source>
</evidence>
<dbReference type="InterPro" id="IPR009012">
    <property type="entry name" value="GrpE_head"/>
</dbReference>
<comment type="subcellular location">
    <subcellularLocation>
        <location evidence="3">Cytoplasm</location>
    </subcellularLocation>
</comment>
<dbReference type="SUPFAM" id="SSF51064">
    <property type="entry name" value="Head domain of nucleotide exchange factor GrpE"/>
    <property type="match status" value="1"/>
</dbReference>
<accession>A0A2A9DNZ2</accession>
<dbReference type="Pfam" id="PF01025">
    <property type="entry name" value="GrpE"/>
    <property type="match status" value="1"/>
</dbReference>
<dbReference type="InterPro" id="IPR000740">
    <property type="entry name" value="GrpE"/>
</dbReference>
<dbReference type="STRING" id="1724.GCA_001044175_02381"/>
<protein>
    <recommendedName>
        <fullName evidence="3 4">Protein GrpE</fullName>
    </recommendedName>
    <alternativeName>
        <fullName evidence="3">HSP-70 cofactor</fullName>
    </alternativeName>
</protein>
<keyword evidence="2 3" id="KW-0143">Chaperone</keyword>
<dbReference type="PANTHER" id="PTHR21237:SF23">
    <property type="entry name" value="GRPE PROTEIN HOMOLOG, MITOCHONDRIAL"/>
    <property type="match status" value="1"/>
</dbReference>
<keyword evidence="6" id="KW-0175">Coiled coil</keyword>
<keyword evidence="9" id="KW-1185">Reference proteome</keyword>
<proteinExistence type="inferred from homology"/>
<keyword evidence="3" id="KW-0963">Cytoplasm</keyword>
<dbReference type="GO" id="GO:0042803">
    <property type="term" value="F:protein homodimerization activity"/>
    <property type="evidence" value="ECO:0007669"/>
    <property type="project" value="InterPro"/>
</dbReference>
<dbReference type="EMBL" id="PDJF01000001">
    <property type="protein sequence ID" value="PFG27895.1"/>
    <property type="molecule type" value="Genomic_DNA"/>
</dbReference>
<evidence type="ECO:0000313" key="8">
    <source>
        <dbReference type="EMBL" id="PFG27895.1"/>
    </source>
</evidence>
<dbReference type="RefSeq" id="WP_048380989.1">
    <property type="nucleotide sequence ID" value="NZ_LDYE01000008.1"/>
</dbReference>
<dbReference type="NCBIfam" id="NF010761">
    <property type="entry name" value="PRK14164.1"/>
    <property type="match status" value="1"/>
</dbReference>
<organism evidence="8 9">
    <name type="scientific">Corynebacterium renale</name>
    <dbReference type="NCBI Taxonomy" id="1724"/>
    <lineage>
        <taxon>Bacteria</taxon>
        <taxon>Bacillati</taxon>
        <taxon>Actinomycetota</taxon>
        <taxon>Actinomycetes</taxon>
        <taxon>Mycobacteriales</taxon>
        <taxon>Corynebacteriaceae</taxon>
        <taxon>Corynebacterium</taxon>
    </lineage>
</organism>
<dbReference type="Gene3D" id="3.90.20.20">
    <property type="match status" value="1"/>
</dbReference>
<dbReference type="PRINTS" id="PR00773">
    <property type="entry name" value="GRPEPROTEIN"/>
</dbReference>